<dbReference type="AlphaFoldDB" id="A0A1X7VA82"/>
<protein>
    <submittedName>
        <fullName evidence="1">Uncharacterized protein</fullName>
    </submittedName>
</protein>
<accession>A0A1X7VA82</accession>
<sequence>VCGQCVEVCERSLSVIESLGDSVALSIFI</sequence>
<name>A0A1X7VA82_AMPQE</name>
<dbReference type="InParanoid" id="A0A1X7VA82"/>
<dbReference type="EnsemblMetazoa" id="Aqu2.1.36903_001">
    <property type="protein sequence ID" value="Aqu2.1.36903_001"/>
    <property type="gene ID" value="Aqu2.1.36903"/>
</dbReference>
<reference evidence="1" key="1">
    <citation type="submission" date="2017-05" db="UniProtKB">
        <authorList>
            <consortium name="EnsemblMetazoa"/>
        </authorList>
    </citation>
    <scope>IDENTIFICATION</scope>
</reference>
<proteinExistence type="predicted"/>
<evidence type="ECO:0000313" key="1">
    <source>
        <dbReference type="EnsemblMetazoa" id="Aqu2.1.36903_001"/>
    </source>
</evidence>
<organism evidence="1">
    <name type="scientific">Amphimedon queenslandica</name>
    <name type="common">Sponge</name>
    <dbReference type="NCBI Taxonomy" id="400682"/>
    <lineage>
        <taxon>Eukaryota</taxon>
        <taxon>Metazoa</taxon>
        <taxon>Porifera</taxon>
        <taxon>Demospongiae</taxon>
        <taxon>Heteroscleromorpha</taxon>
        <taxon>Haplosclerida</taxon>
        <taxon>Niphatidae</taxon>
        <taxon>Amphimedon</taxon>
    </lineage>
</organism>